<keyword evidence="3" id="KW-1185">Reference proteome</keyword>
<comment type="caution">
    <text evidence="2">The sequence shown here is derived from an EMBL/GenBank/DDBJ whole genome shotgun (WGS) entry which is preliminary data.</text>
</comment>
<dbReference type="Proteomes" id="UP001165060">
    <property type="component" value="Unassembled WGS sequence"/>
</dbReference>
<proteinExistence type="predicted"/>
<protein>
    <submittedName>
        <fullName evidence="2">Uncharacterized protein</fullName>
    </submittedName>
</protein>
<gene>
    <name evidence="2" type="ORF">TeGR_g5645</name>
</gene>
<feature type="region of interest" description="Disordered" evidence="1">
    <location>
        <begin position="1"/>
        <end position="52"/>
    </location>
</feature>
<evidence type="ECO:0000313" key="2">
    <source>
        <dbReference type="EMBL" id="GMI35257.1"/>
    </source>
</evidence>
<accession>A0ABQ6MWU1</accession>
<reference evidence="2 3" key="1">
    <citation type="journal article" date="2023" name="Commun. Biol.">
        <title>Genome analysis of Parmales, the sister group of diatoms, reveals the evolutionary specialization of diatoms from phago-mixotrophs to photoautotrophs.</title>
        <authorList>
            <person name="Ban H."/>
            <person name="Sato S."/>
            <person name="Yoshikawa S."/>
            <person name="Yamada K."/>
            <person name="Nakamura Y."/>
            <person name="Ichinomiya M."/>
            <person name="Sato N."/>
            <person name="Blanc-Mathieu R."/>
            <person name="Endo H."/>
            <person name="Kuwata A."/>
            <person name="Ogata H."/>
        </authorList>
    </citation>
    <scope>NUCLEOTIDE SEQUENCE [LARGE SCALE GENOMIC DNA]</scope>
</reference>
<organism evidence="2 3">
    <name type="scientific">Tetraparma gracilis</name>
    <dbReference type="NCBI Taxonomy" id="2962635"/>
    <lineage>
        <taxon>Eukaryota</taxon>
        <taxon>Sar</taxon>
        <taxon>Stramenopiles</taxon>
        <taxon>Ochrophyta</taxon>
        <taxon>Bolidophyceae</taxon>
        <taxon>Parmales</taxon>
        <taxon>Triparmaceae</taxon>
        <taxon>Tetraparma</taxon>
    </lineage>
</organism>
<name>A0ABQ6MWU1_9STRA</name>
<dbReference type="EMBL" id="BRYB01004691">
    <property type="protein sequence ID" value="GMI35257.1"/>
    <property type="molecule type" value="Genomic_DNA"/>
</dbReference>
<sequence>MSSSGSDSEEEYARPPAPPSSAGSVHHQSAGGASGQVGADGHLLYDADGNPVEEKTMETYQLTHVERIERTKFVEALDALPLTQHIEINDDVRGVVFHEHLLRTKLENCEVSRERSGERE</sequence>
<evidence type="ECO:0000256" key="1">
    <source>
        <dbReference type="SAM" id="MobiDB-lite"/>
    </source>
</evidence>
<feature type="compositionally biased region" description="Low complexity" evidence="1">
    <location>
        <begin position="28"/>
        <end position="41"/>
    </location>
</feature>
<evidence type="ECO:0000313" key="3">
    <source>
        <dbReference type="Proteomes" id="UP001165060"/>
    </source>
</evidence>